<dbReference type="OrthoDB" id="9767863at2"/>
<feature type="transmembrane region" description="Helical" evidence="1">
    <location>
        <begin position="137"/>
        <end position="157"/>
    </location>
</feature>
<organism evidence="3 4">
    <name type="scientific">Martelella endophytica</name>
    <dbReference type="NCBI Taxonomy" id="1486262"/>
    <lineage>
        <taxon>Bacteria</taxon>
        <taxon>Pseudomonadati</taxon>
        <taxon>Pseudomonadota</taxon>
        <taxon>Alphaproteobacteria</taxon>
        <taxon>Hyphomicrobiales</taxon>
        <taxon>Aurantimonadaceae</taxon>
        <taxon>Martelella</taxon>
    </lineage>
</organism>
<feature type="transmembrane region" description="Helical" evidence="1">
    <location>
        <begin position="162"/>
        <end position="181"/>
    </location>
</feature>
<proteinExistence type="predicted"/>
<keyword evidence="1" id="KW-0472">Membrane</keyword>
<feature type="transmembrane region" description="Helical" evidence="1">
    <location>
        <begin position="246"/>
        <end position="265"/>
    </location>
</feature>
<dbReference type="GO" id="GO:0016747">
    <property type="term" value="F:acyltransferase activity, transferring groups other than amino-acyl groups"/>
    <property type="evidence" value="ECO:0007669"/>
    <property type="project" value="InterPro"/>
</dbReference>
<gene>
    <name evidence="3" type="ORF">TM49_16855</name>
</gene>
<evidence type="ECO:0000313" key="4">
    <source>
        <dbReference type="Proteomes" id="UP000032611"/>
    </source>
</evidence>
<feature type="transmembrane region" description="Helical" evidence="1">
    <location>
        <begin position="211"/>
        <end position="234"/>
    </location>
</feature>
<dbReference type="RefSeq" id="WP_045682984.1">
    <property type="nucleotide sequence ID" value="NZ_CP010803.1"/>
</dbReference>
<dbReference type="GO" id="GO:0016020">
    <property type="term" value="C:membrane"/>
    <property type="evidence" value="ECO:0007669"/>
    <property type="project" value="TreeGrafter"/>
</dbReference>
<dbReference type="Proteomes" id="UP000032611">
    <property type="component" value="Chromosome"/>
</dbReference>
<dbReference type="PATRIC" id="fig|1486262.3.peg.3486"/>
<keyword evidence="1" id="KW-1133">Transmembrane helix</keyword>
<evidence type="ECO:0000313" key="3">
    <source>
        <dbReference type="EMBL" id="AJY46976.1"/>
    </source>
</evidence>
<keyword evidence="1" id="KW-0812">Transmembrane</keyword>
<dbReference type="Pfam" id="PF01757">
    <property type="entry name" value="Acyl_transf_3"/>
    <property type="match status" value="1"/>
</dbReference>
<evidence type="ECO:0000256" key="1">
    <source>
        <dbReference type="SAM" id="Phobius"/>
    </source>
</evidence>
<protein>
    <recommendedName>
        <fullName evidence="2">Acyltransferase 3 domain-containing protein</fullName>
    </recommendedName>
</protein>
<dbReference type="KEGG" id="mey:TM49_16855"/>
<feature type="transmembrane region" description="Helical" evidence="1">
    <location>
        <begin position="315"/>
        <end position="335"/>
    </location>
</feature>
<feature type="domain" description="Acyltransferase 3" evidence="2">
    <location>
        <begin position="6"/>
        <end position="324"/>
    </location>
</feature>
<dbReference type="AlphaFoldDB" id="A0A0D5LSC1"/>
<dbReference type="InterPro" id="IPR002656">
    <property type="entry name" value="Acyl_transf_3_dom"/>
</dbReference>
<feature type="transmembrane region" description="Helical" evidence="1">
    <location>
        <begin position="187"/>
        <end position="204"/>
    </location>
</feature>
<accession>A0A0D5LSC1</accession>
<dbReference type="GO" id="GO:0000271">
    <property type="term" value="P:polysaccharide biosynthetic process"/>
    <property type="evidence" value="ECO:0007669"/>
    <property type="project" value="TreeGrafter"/>
</dbReference>
<dbReference type="PANTHER" id="PTHR23028:SF131">
    <property type="entry name" value="BLR2367 PROTEIN"/>
    <property type="match status" value="1"/>
</dbReference>
<dbReference type="InterPro" id="IPR050879">
    <property type="entry name" value="Acyltransferase_3"/>
</dbReference>
<feature type="transmembrane region" description="Helical" evidence="1">
    <location>
        <begin position="7"/>
        <end position="25"/>
    </location>
</feature>
<feature type="transmembrane region" description="Helical" evidence="1">
    <location>
        <begin position="285"/>
        <end position="303"/>
    </location>
</feature>
<feature type="transmembrane region" description="Helical" evidence="1">
    <location>
        <begin position="45"/>
        <end position="65"/>
    </location>
</feature>
<dbReference type="PANTHER" id="PTHR23028">
    <property type="entry name" value="ACETYLTRANSFERASE"/>
    <property type="match status" value="1"/>
</dbReference>
<keyword evidence="4" id="KW-1185">Reference proteome</keyword>
<feature type="transmembrane region" description="Helical" evidence="1">
    <location>
        <begin position="86"/>
        <end position="107"/>
    </location>
</feature>
<evidence type="ECO:0000259" key="2">
    <source>
        <dbReference type="Pfam" id="PF01757"/>
    </source>
</evidence>
<dbReference type="HOGENOM" id="CLU_005679_2_0_5"/>
<dbReference type="STRING" id="1486262.TM49_16855"/>
<sequence>MKKNIESVQVLRGLAALAVVCYHTYIILMEPQYGSHVVFQGFAKYGFLGVSFFFVLSGFIIYLAHDKDLGVPSSVPTYIYKRAARVYPAYWVYLTLFLLAAAVGIGYPDFSWHPINLISSYILFPLDGGAISLPLKVAWTLVYEVRFYLLFIVLLLFGRRALWGFVGWAGVIIVGYFAGWFLPFDLLSLWNLYFLMGMLGFVLLKHIPERLGAVVFMAGMLLFVLYAVLGSEIIRIANLSEERFSYLHFILGPSFWCIIIGAILIERRYALRYPSLLRFFGDASYSVYLVHSAVISVLTQISMKFGVIDAIGPHAYFLVAFLIAASAGGVAYRLVEQPLIGVFARLRTS</sequence>
<name>A0A0D5LSC1_MAREN</name>
<reference evidence="3 4" key="1">
    <citation type="journal article" date="2015" name="Genome Announc.">
        <title>Complete genome sequence of Martelella endophytica YC6887, which has antifungal activity associated with a halophyte.</title>
        <authorList>
            <person name="Khan A."/>
            <person name="Khan H."/>
            <person name="Chung E.J."/>
            <person name="Hossain M.T."/>
            <person name="Chung Y.R."/>
        </authorList>
    </citation>
    <scope>NUCLEOTIDE SEQUENCE [LARGE SCALE GENOMIC DNA]</scope>
    <source>
        <strain evidence="3">YC6887</strain>
    </source>
</reference>
<dbReference type="EMBL" id="CP010803">
    <property type="protein sequence ID" value="AJY46976.1"/>
    <property type="molecule type" value="Genomic_DNA"/>
</dbReference>